<dbReference type="AlphaFoldDB" id="A0A4Y9EKT8"/>
<feature type="signal peptide" evidence="2">
    <location>
        <begin position="1"/>
        <end position="20"/>
    </location>
</feature>
<evidence type="ECO:0000313" key="4">
    <source>
        <dbReference type="Proteomes" id="UP000297737"/>
    </source>
</evidence>
<protein>
    <recommendedName>
        <fullName evidence="5">RcnB family protein</fullName>
    </recommendedName>
</protein>
<reference evidence="3 4" key="1">
    <citation type="submission" date="2019-02" db="EMBL/GenBank/DDBJ databases">
        <title>Polymorphobacter sp. isolated from the lake at the Tibet of China.</title>
        <authorList>
            <person name="Li A."/>
        </authorList>
    </citation>
    <scope>NUCLEOTIDE SEQUENCE [LARGE SCALE GENOMIC DNA]</scope>
    <source>
        <strain evidence="3 4">DJ1R-1</strain>
    </source>
</reference>
<name>A0A4Y9EKT8_9SPHN</name>
<dbReference type="OrthoDB" id="7205329at2"/>
<feature type="region of interest" description="Disordered" evidence="1">
    <location>
        <begin position="30"/>
        <end position="122"/>
    </location>
</feature>
<dbReference type="Proteomes" id="UP000297737">
    <property type="component" value="Unassembled WGS sequence"/>
</dbReference>
<evidence type="ECO:0000256" key="1">
    <source>
        <dbReference type="SAM" id="MobiDB-lite"/>
    </source>
</evidence>
<comment type="caution">
    <text evidence="3">The sequence shown here is derived from an EMBL/GenBank/DDBJ whole genome shotgun (WGS) entry which is preliminary data.</text>
</comment>
<feature type="chain" id="PRO_5021223740" description="RcnB family protein" evidence="2">
    <location>
        <begin position="21"/>
        <end position="209"/>
    </location>
</feature>
<dbReference type="Gene3D" id="3.10.450.160">
    <property type="entry name" value="inner membrane protein cigr"/>
    <property type="match status" value="1"/>
</dbReference>
<accession>A0A4Y9EKT8</accession>
<feature type="compositionally biased region" description="Basic and acidic residues" evidence="1">
    <location>
        <begin position="37"/>
        <end position="99"/>
    </location>
</feature>
<evidence type="ECO:0000256" key="2">
    <source>
        <dbReference type="SAM" id="SignalP"/>
    </source>
</evidence>
<proteinExistence type="predicted"/>
<keyword evidence="2" id="KW-0732">Signal</keyword>
<dbReference type="Pfam" id="PF11776">
    <property type="entry name" value="RcnB"/>
    <property type="match status" value="1"/>
</dbReference>
<gene>
    <name evidence="3" type="ORF">EUV02_13935</name>
</gene>
<evidence type="ECO:0000313" key="3">
    <source>
        <dbReference type="EMBL" id="TFU01383.1"/>
    </source>
</evidence>
<keyword evidence="4" id="KW-1185">Reference proteome</keyword>
<dbReference type="RefSeq" id="WP_135246887.1">
    <property type="nucleotide sequence ID" value="NZ_SIHO01000003.1"/>
</dbReference>
<dbReference type="InterPro" id="IPR024572">
    <property type="entry name" value="RcnB"/>
</dbReference>
<evidence type="ECO:0008006" key="5">
    <source>
        <dbReference type="Google" id="ProtNLM"/>
    </source>
</evidence>
<sequence>MRKIFISALLLTTMASPVLAQITYQVGPNGIQQVDPRQNDQRDQQRDQQRDAQRDPQRDAQRDAQRDPQRDAQRDAQADSERRAQYQAQRDRNNDDRNYNDGNYNQGRNDQRVYGYSNDNKQRDWRYDGNRYQVGGYSKPFGYTERVWVSGVYLPRAYRDSSRYWIANPTQYRLSPAWTGTRWIRVGNDALLVTTANGVIASSVRGLFY</sequence>
<dbReference type="EMBL" id="SIHO01000003">
    <property type="protein sequence ID" value="TFU01383.1"/>
    <property type="molecule type" value="Genomic_DNA"/>
</dbReference>
<organism evidence="3 4">
    <name type="scientific">Glacieibacterium arshaanense</name>
    <dbReference type="NCBI Taxonomy" id="2511025"/>
    <lineage>
        <taxon>Bacteria</taxon>
        <taxon>Pseudomonadati</taxon>
        <taxon>Pseudomonadota</taxon>
        <taxon>Alphaproteobacteria</taxon>
        <taxon>Sphingomonadales</taxon>
        <taxon>Sphingosinicellaceae</taxon>
        <taxon>Glacieibacterium</taxon>
    </lineage>
</organism>